<protein>
    <submittedName>
        <fullName evidence="1">Uncharacterized protein</fullName>
    </submittedName>
</protein>
<gene>
    <name evidence="1" type="ORF">EQU24_18010</name>
</gene>
<proteinExistence type="predicted"/>
<reference evidence="2" key="1">
    <citation type="journal article" date="2019" name="J. Bacteriol.">
        <title>A Mutagenic Screen Identifies a TonB-Dependent Receptor Required for the Lanthanide Metal Switch in the Type I Methanotroph 'Methylotuvimicrobium buryatense' 5GB1C.</title>
        <authorList>
            <person name="Groom J.D."/>
            <person name="Ford S.M."/>
            <person name="Pesesky M.W."/>
            <person name="Lidstrom M.E."/>
        </authorList>
    </citation>
    <scope>NUCLEOTIDE SEQUENCE [LARGE SCALE GENOMIC DNA]</scope>
    <source>
        <strain evidence="2">5GB1C</strain>
    </source>
</reference>
<evidence type="ECO:0000313" key="1">
    <source>
        <dbReference type="EMBL" id="QCW84906.1"/>
    </source>
</evidence>
<sequence>MKVPGLIRDEKIRSRIIPFTLQISALAYGSAGVIGKGFASMDAGIEPTWTFSRRPLTVTSAPNFDLRWV</sequence>
<dbReference type="OrthoDB" id="5577156at2"/>
<accession>A0A4P9UYF0</accession>
<name>A0A4P9UYF0_METBY</name>
<dbReference type="EMBL" id="CP035467">
    <property type="protein sequence ID" value="QCW84906.1"/>
    <property type="molecule type" value="Genomic_DNA"/>
</dbReference>
<dbReference type="AlphaFoldDB" id="A0A4P9UYF0"/>
<dbReference type="KEGG" id="mbur:EQU24_18010"/>
<keyword evidence="2" id="KW-1185">Reference proteome</keyword>
<dbReference type="Proteomes" id="UP000305881">
    <property type="component" value="Chromosome"/>
</dbReference>
<organism evidence="1 2">
    <name type="scientific">Methylotuvimicrobium buryatense</name>
    <name type="common">Methylomicrobium buryatense</name>
    <dbReference type="NCBI Taxonomy" id="95641"/>
    <lineage>
        <taxon>Bacteria</taxon>
        <taxon>Pseudomonadati</taxon>
        <taxon>Pseudomonadota</taxon>
        <taxon>Gammaproteobacteria</taxon>
        <taxon>Methylococcales</taxon>
        <taxon>Methylococcaceae</taxon>
        <taxon>Methylotuvimicrobium</taxon>
    </lineage>
</organism>
<evidence type="ECO:0000313" key="2">
    <source>
        <dbReference type="Proteomes" id="UP000305881"/>
    </source>
</evidence>